<accession>A0ABV7ELE9</accession>
<dbReference type="InterPro" id="IPR050109">
    <property type="entry name" value="HTH-type_TetR-like_transc_reg"/>
</dbReference>
<comment type="caution">
    <text evidence="5">The sequence shown here is derived from an EMBL/GenBank/DDBJ whole genome shotgun (WGS) entry which is preliminary data.</text>
</comment>
<dbReference type="InterPro" id="IPR009057">
    <property type="entry name" value="Homeodomain-like_sf"/>
</dbReference>
<gene>
    <name evidence="5" type="ORF">ACFOSU_02290</name>
</gene>
<sequence length="224" mass="24509">MSKASATQPAGKGRAYGGRSLEERRRTRRAQFVEAGITVFGRDGFRAATVKSLCREAGLTERYFYESFGNGEALFAEVYKTLVARLQADVVAAIDAAPADPESTARAGLRVFFETMYHQPGAARILLIEIFGISGEIDKLYRGTTQNFTRMLQELVGSIFQLERARGTDPAIVSAGLVGSTLHIAMYWTLSRYRDPLDVVVESSLALYVAVARHLHPAATTPDA</sequence>
<name>A0ABV7ELE9_9GAMM</name>
<dbReference type="SUPFAM" id="SSF48498">
    <property type="entry name" value="Tetracyclin repressor-like, C-terminal domain"/>
    <property type="match status" value="1"/>
</dbReference>
<evidence type="ECO:0000259" key="4">
    <source>
        <dbReference type="PROSITE" id="PS50977"/>
    </source>
</evidence>
<evidence type="ECO:0000256" key="3">
    <source>
        <dbReference type="SAM" id="MobiDB-lite"/>
    </source>
</evidence>
<dbReference type="PANTHER" id="PTHR30055:SF226">
    <property type="entry name" value="HTH-TYPE TRANSCRIPTIONAL REGULATOR PKSA"/>
    <property type="match status" value="1"/>
</dbReference>
<dbReference type="PROSITE" id="PS50977">
    <property type="entry name" value="HTH_TETR_2"/>
    <property type="match status" value="1"/>
</dbReference>
<feature type="region of interest" description="Disordered" evidence="3">
    <location>
        <begin position="1"/>
        <end position="20"/>
    </location>
</feature>
<proteinExistence type="predicted"/>
<dbReference type="EMBL" id="JBHRSS010000001">
    <property type="protein sequence ID" value="MFC3102716.1"/>
    <property type="molecule type" value="Genomic_DNA"/>
</dbReference>
<reference evidence="6" key="1">
    <citation type="journal article" date="2019" name="Int. J. Syst. Evol. Microbiol.">
        <title>The Global Catalogue of Microorganisms (GCM) 10K type strain sequencing project: providing services to taxonomists for standard genome sequencing and annotation.</title>
        <authorList>
            <consortium name="The Broad Institute Genomics Platform"/>
            <consortium name="The Broad Institute Genome Sequencing Center for Infectious Disease"/>
            <person name="Wu L."/>
            <person name="Ma J."/>
        </authorList>
    </citation>
    <scope>NUCLEOTIDE SEQUENCE [LARGE SCALE GENOMIC DNA]</scope>
    <source>
        <strain evidence="6">KCTC 52640</strain>
    </source>
</reference>
<evidence type="ECO:0000256" key="2">
    <source>
        <dbReference type="PROSITE-ProRule" id="PRU00335"/>
    </source>
</evidence>
<dbReference type="Gene3D" id="1.10.357.10">
    <property type="entry name" value="Tetracycline Repressor, domain 2"/>
    <property type="match status" value="1"/>
</dbReference>
<dbReference type="PANTHER" id="PTHR30055">
    <property type="entry name" value="HTH-TYPE TRANSCRIPTIONAL REGULATOR RUTR"/>
    <property type="match status" value="1"/>
</dbReference>
<evidence type="ECO:0000256" key="1">
    <source>
        <dbReference type="ARBA" id="ARBA00023125"/>
    </source>
</evidence>
<dbReference type="SUPFAM" id="SSF46689">
    <property type="entry name" value="Homeodomain-like"/>
    <property type="match status" value="1"/>
</dbReference>
<dbReference type="RefSeq" id="WP_380686046.1">
    <property type="nucleotide sequence ID" value="NZ_JBHRSS010000001.1"/>
</dbReference>
<dbReference type="InterPro" id="IPR036271">
    <property type="entry name" value="Tet_transcr_reg_TetR-rel_C_sf"/>
</dbReference>
<dbReference type="Pfam" id="PF00440">
    <property type="entry name" value="TetR_N"/>
    <property type="match status" value="1"/>
</dbReference>
<keyword evidence="1 2" id="KW-0238">DNA-binding</keyword>
<keyword evidence="6" id="KW-1185">Reference proteome</keyword>
<protein>
    <submittedName>
        <fullName evidence="5">TetR/AcrR family transcriptional regulator</fullName>
    </submittedName>
</protein>
<evidence type="ECO:0000313" key="6">
    <source>
        <dbReference type="Proteomes" id="UP001595462"/>
    </source>
</evidence>
<dbReference type="Proteomes" id="UP001595462">
    <property type="component" value="Unassembled WGS sequence"/>
</dbReference>
<dbReference type="InterPro" id="IPR001647">
    <property type="entry name" value="HTH_TetR"/>
</dbReference>
<feature type="domain" description="HTH tetR-type" evidence="4">
    <location>
        <begin position="26"/>
        <end position="86"/>
    </location>
</feature>
<organism evidence="5 6">
    <name type="scientific">Salinisphaera aquimarina</name>
    <dbReference type="NCBI Taxonomy" id="2094031"/>
    <lineage>
        <taxon>Bacteria</taxon>
        <taxon>Pseudomonadati</taxon>
        <taxon>Pseudomonadota</taxon>
        <taxon>Gammaproteobacteria</taxon>
        <taxon>Salinisphaerales</taxon>
        <taxon>Salinisphaeraceae</taxon>
        <taxon>Salinisphaera</taxon>
    </lineage>
</organism>
<evidence type="ECO:0000313" key="5">
    <source>
        <dbReference type="EMBL" id="MFC3102716.1"/>
    </source>
</evidence>
<feature type="DNA-binding region" description="H-T-H motif" evidence="2">
    <location>
        <begin position="49"/>
        <end position="68"/>
    </location>
</feature>